<evidence type="ECO:0000256" key="2">
    <source>
        <dbReference type="ARBA" id="ARBA00023125"/>
    </source>
</evidence>
<dbReference type="InterPro" id="IPR009057">
    <property type="entry name" value="Homeodomain-like_sf"/>
</dbReference>
<dbReference type="InterPro" id="IPR050109">
    <property type="entry name" value="HTH-type_TetR-like_transc_reg"/>
</dbReference>
<dbReference type="PRINTS" id="PR00455">
    <property type="entry name" value="HTHTETR"/>
</dbReference>
<feature type="domain" description="HTH tetR-type" evidence="5">
    <location>
        <begin position="15"/>
        <end position="75"/>
    </location>
</feature>
<dbReference type="InterPro" id="IPR001647">
    <property type="entry name" value="HTH_TetR"/>
</dbReference>
<dbReference type="Gene3D" id="1.10.357.10">
    <property type="entry name" value="Tetracycline Repressor, domain 2"/>
    <property type="match status" value="1"/>
</dbReference>
<dbReference type="GO" id="GO:0003700">
    <property type="term" value="F:DNA-binding transcription factor activity"/>
    <property type="evidence" value="ECO:0007669"/>
    <property type="project" value="TreeGrafter"/>
</dbReference>
<gene>
    <name evidence="6" type="ORF">FHU37_003693</name>
</gene>
<keyword evidence="7" id="KW-1185">Reference proteome</keyword>
<reference evidence="6 7" key="1">
    <citation type="submission" date="2020-07" db="EMBL/GenBank/DDBJ databases">
        <title>Sequencing the genomes of 1000 actinobacteria strains.</title>
        <authorList>
            <person name="Klenk H.-P."/>
        </authorList>
    </citation>
    <scope>NUCLEOTIDE SEQUENCE [LARGE SCALE GENOMIC DNA]</scope>
    <source>
        <strain evidence="6 7">DSM 42178</strain>
    </source>
</reference>
<dbReference type="FunFam" id="1.10.10.60:FF:000141">
    <property type="entry name" value="TetR family transcriptional regulator"/>
    <property type="match status" value="1"/>
</dbReference>
<sequence>MATSQVTPSGARGMPAKRRVIAEAARVVFGREGYTRASVDAIAAEAGVSKRTIYNHYADKERLFLSVVLDGALEVTRTITEMADRHLTEIADLEADLVTFGLARATAVVSAPDHFAIVRAIHAEAGRIPREVLREWQEAGPLACHRVIVRHLRRIADQGLLAVDDPDLAATHFTLLTFFGVTDRSFYGAIPLPESEVTEIVTTGVRAFLRLYGPPRTG</sequence>
<dbReference type="Pfam" id="PF14246">
    <property type="entry name" value="TetR_C_7"/>
    <property type="match status" value="1"/>
</dbReference>
<dbReference type="Pfam" id="PF00440">
    <property type="entry name" value="TetR_N"/>
    <property type="match status" value="1"/>
</dbReference>
<dbReference type="PANTHER" id="PTHR30055:SF146">
    <property type="entry name" value="HTH-TYPE TRANSCRIPTIONAL DUAL REGULATOR CECR"/>
    <property type="match status" value="1"/>
</dbReference>
<evidence type="ECO:0000256" key="1">
    <source>
        <dbReference type="ARBA" id="ARBA00023015"/>
    </source>
</evidence>
<dbReference type="GO" id="GO:0000976">
    <property type="term" value="F:transcription cis-regulatory region binding"/>
    <property type="evidence" value="ECO:0007669"/>
    <property type="project" value="TreeGrafter"/>
</dbReference>
<dbReference type="RefSeq" id="WP_246449991.1">
    <property type="nucleotide sequence ID" value="NZ_JACBZD010000001.1"/>
</dbReference>
<proteinExistence type="predicted"/>
<dbReference type="GO" id="GO:0045892">
    <property type="term" value="P:negative regulation of DNA-templated transcription"/>
    <property type="evidence" value="ECO:0007669"/>
    <property type="project" value="UniProtKB-ARBA"/>
</dbReference>
<evidence type="ECO:0000313" key="7">
    <source>
        <dbReference type="Proteomes" id="UP000567795"/>
    </source>
</evidence>
<name>A0A852ZZV6_9ACTN</name>
<keyword evidence="1" id="KW-0805">Transcription regulation</keyword>
<evidence type="ECO:0000313" key="6">
    <source>
        <dbReference type="EMBL" id="NYI06750.1"/>
    </source>
</evidence>
<evidence type="ECO:0000256" key="4">
    <source>
        <dbReference type="PROSITE-ProRule" id="PRU00335"/>
    </source>
</evidence>
<protein>
    <submittedName>
        <fullName evidence="6">AcrR family transcriptional regulator</fullName>
    </submittedName>
</protein>
<evidence type="ECO:0000256" key="3">
    <source>
        <dbReference type="ARBA" id="ARBA00023163"/>
    </source>
</evidence>
<keyword evidence="2 4" id="KW-0238">DNA-binding</keyword>
<keyword evidence="3" id="KW-0804">Transcription</keyword>
<dbReference type="PROSITE" id="PS50977">
    <property type="entry name" value="HTH_TETR_2"/>
    <property type="match status" value="1"/>
</dbReference>
<dbReference type="Proteomes" id="UP000567795">
    <property type="component" value="Unassembled WGS sequence"/>
</dbReference>
<dbReference type="EMBL" id="JACBZD010000001">
    <property type="protein sequence ID" value="NYI06750.1"/>
    <property type="molecule type" value="Genomic_DNA"/>
</dbReference>
<dbReference type="InterPro" id="IPR039536">
    <property type="entry name" value="TetR_C_Proteobacteria"/>
</dbReference>
<dbReference type="SUPFAM" id="SSF46689">
    <property type="entry name" value="Homeodomain-like"/>
    <property type="match status" value="1"/>
</dbReference>
<accession>A0A852ZZV6</accession>
<feature type="DNA-binding region" description="H-T-H motif" evidence="4">
    <location>
        <begin position="38"/>
        <end position="57"/>
    </location>
</feature>
<evidence type="ECO:0000259" key="5">
    <source>
        <dbReference type="PROSITE" id="PS50977"/>
    </source>
</evidence>
<dbReference type="AlphaFoldDB" id="A0A852ZZV6"/>
<organism evidence="6 7">
    <name type="scientific">Allostreptomyces psammosilenae</name>
    <dbReference type="NCBI Taxonomy" id="1892865"/>
    <lineage>
        <taxon>Bacteria</taxon>
        <taxon>Bacillati</taxon>
        <taxon>Actinomycetota</taxon>
        <taxon>Actinomycetes</taxon>
        <taxon>Kitasatosporales</taxon>
        <taxon>Streptomycetaceae</taxon>
        <taxon>Allostreptomyces</taxon>
    </lineage>
</organism>
<dbReference type="PANTHER" id="PTHR30055">
    <property type="entry name" value="HTH-TYPE TRANSCRIPTIONAL REGULATOR RUTR"/>
    <property type="match status" value="1"/>
</dbReference>
<comment type="caution">
    <text evidence="6">The sequence shown here is derived from an EMBL/GenBank/DDBJ whole genome shotgun (WGS) entry which is preliminary data.</text>
</comment>